<dbReference type="GO" id="GO:0031267">
    <property type="term" value="F:small GTPase binding"/>
    <property type="evidence" value="ECO:0007669"/>
    <property type="project" value="TreeGrafter"/>
</dbReference>
<evidence type="ECO:0000313" key="4">
    <source>
        <dbReference type="EMBL" id="EAR81810.3"/>
    </source>
</evidence>
<evidence type="ECO:0000256" key="1">
    <source>
        <dbReference type="ARBA" id="ARBA00022468"/>
    </source>
</evidence>
<name>Q228T9_TETTS</name>
<dbReference type="HOGENOM" id="CLU_026826_3_0_1"/>
<evidence type="ECO:0000313" key="5">
    <source>
        <dbReference type="Proteomes" id="UP000009168"/>
    </source>
</evidence>
<reference evidence="5" key="1">
    <citation type="journal article" date="2006" name="PLoS Biol.">
        <title>Macronuclear genome sequence of the ciliate Tetrahymena thermophila, a model eukaryote.</title>
        <authorList>
            <person name="Eisen J.A."/>
            <person name="Coyne R.S."/>
            <person name="Wu M."/>
            <person name="Wu D."/>
            <person name="Thiagarajan M."/>
            <person name="Wortman J.R."/>
            <person name="Badger J.H."/>
            <person name="Ren Q."/>
            <person name="Amedeo P."/>
            <person name="Jones K.M."/>
            <person name="Tallon L.J."/>
            <person name="Delcher A.L."/>
            <person name="Salzberg S.L."/>
            <person name="Silva J.C."/>
            <person name="Haas B.J."/>
            <person name="Majoros W.H."/>
            <person name="Farzad M."/>
            <person name="Carlton J.M."/>
            <person name="Smith R.K. Jr."/>
            <person name="Garg J."/>
            <person name="Pearlman R.E."/>
            <person name="Karrer K.M."/>
            <person name="Sun L."/>
            <person name="Manning G."/>
            <person name="Elde N.C."/>
            <person name="Turkewitz A.P."/>
            <person name="Asai D.J."/>
            <person name="Wilkes D.E."/>
            <person name="Wang Y."/>
            <person name="Cai H."/>
            <person name="Collins K."/>
            <person name="Stewart B.A."/>
            <person name="Lee S.R."/>
            <person name="Wilamowska K."/>
            <person name="Weinberg Z."/>
            <person name="Ruzzo W.L."/>
            <person name="Wloga D."/>
            <person name="Gaertig J."/>
            <person name="Frankel J."/>
            <person name="Tsao C.-C."/>
            <person name="Gorovsky M.A."/>
            <person name="Keeling P.J."/>
            <person name="Waller R.F."/>
            <person name="Patron N.J."/>
            <person name="Cherry J.M."/>
            <person name="Stover N.A."/>
            <person name="Krieger C.J."/>
            <person name="del Toro C."/>
            <person name="Ryder H.F."/>
            <person name="Williamson S.C."/>
            <person name="Barbeau R.A."/>
            <person name="Hamilton E.P."/>
            <person name="Orias E."/>
        </authorList>
    </citation>
    <scope>NUCLEOTIDE SEQUENCE [LARGE SCALE GENOMIC DNA]</scope>
    <source>
        <strain evidence="5">SB210</strain>
    </source>
</reference>
<keyword evidence="4" id="KW-0418">Kinase</keyword>
<dbReference type="GO" id="GO:0016301">
    <property type="term" value="F:kinase activity"/>
    <property type="evidence" value="ECO:0007669"/>
    <property type="project" value="UniProtKB-KW"/>
</dbReference>
<dbReference type="GO" id="GO:0005634">
    <property type="term" value="C:nucleus"/>
    <property type="evidence" value="ECO:0007669"/>
    <property type="project" value="TreeGrafter"/>
</dbReference>
<keyword evidence="5" id="KW-1185">Reference proteome</keyword>
<dbReference type="PANTHER" id="PTHR24113:SF12">
    <property type="entry name" value="RAN GTPASE-ACTIVATING PROTEIN 1"/>
    <property type="match status" value="1"/>
</dbReference>
<evidence type="ECO:0000256" key="2">
    <source>
        <dbReference type="ARBA" id="ARBA00022614"/>
    </source>
</evidence>
<dbReference type="Gene3D" id="3.80.10.10">
    <property type="entry name" value="Ribonuclease Inhibitor"/>
    <property type="match status" value="3"/>
</dbReference>
<dbReference type="InterPro" id="IPR032675">
    <property type="entry name" value="LRR_dom_sf"/>
</dbReference>
<dbReference type="GeneID" id="7826656"/>
<keyword evidence="3" id="KW-0677">Repeat</keyword>
<dbReference type="InterPro" id="IPR027038">
    <property type="entry name" value="RanGap"/>
</dbReference>
<dbReference type="GO" id="GO:0005096">
    <property type="term" value="F:GTPase activator activity"/>
    <property type="evidence" value="ECO:0007669"/>
    <property type="project" value="UniProtKB-KW"/>
</dbReference>
<keyword evidence="4" id="KW-0808">Transferase</keyword>
<protein>
    <submittedName>
        <fullName evidence="4">Kinase domain protein</fullName>
    </submittedName>
</protein>
<dbReference type="PANTHER" id="PTHR24113">
    <property type="entry name" value="RAN GTPASE-ACTIVATING PROTEIN 1"/>
    <property type="match status" value="1"/>
</dbReference>
<keyword evidence="1" id="KW-0343">GTPase activation</keyword>
<dbReference type="SUPFAM" id="SSF52047">
    <property type="entry name" value="RNI-like"/>
    <property type="match status" value="2"/>
</dbReference>
<dbReference type="OrthoDB" id="120976at2759"/>
<dbReference type="EMBL" id="GG662528">
    <property type="protein sequence ID" value="EAR81810.3"/>
    <property type="molecule type" value="Genomic_DNA"/>
</dbReference>
<gene>
    <name evidence="4" type="ORF">TTHERM_01498890</name>
</gene>
<sequence length="440" mass="49678">MLFQDNQRFSYLNRFIGNYFTAGEKNVKKSKKQSVFKLGEPKTKLKCFNVKNLELDFRLNDISNLSTFSLALPSFQNIQVLDLNLGANRIKDKDIPLLSSSIIKCEKLQKLTLDLQMNSFKDQSLSSLGSGLAQCPNLSYLALDLRLNNFDDAVYSSLGQALAKCTLLSTFILDLRRLSNRNVYKIASALDNKNNLKNLILKLDQNKIGNDGAQYLFSQLAKCINLESLTLQLSFVMMEDQVTSSFSFCFQKLTNLRLLDLNLSYNNLKGGKLVSSLGHAITKFSHITTLKLDLKSLNLEDGKCLTDLGVRIASCDNLSNLEVDLENTYIEGYNVSIFFSTLSKSVSLSCLKLFLMSCNTENDEFIIQIAKTLEKLKNISNLTLDLGDNEIQDQGLNKLALALKKCQKIESLTLNLEQKNIYSFILQNQSTNNQKEQFIW</sequence>
<proteinExistence type="predicted"/>
<dbReference type="RefSeq" id="XP_001029473.3">
    <property type="nucleotide sequence ID" value="XM_001029473.3"/>
</dbReference>
<dbReference type="AlphaFoldDB" id="Q228T9"/>
<organism evidence="4 5">
    <name type="scientific">Tetrahymena thermophila (strain SB210)</name>
    <dbReference type="NCBI Taxonomy" id="312017"/>
    <lineage>
        <taxon>Eukaryota</taxon>
        <taxon>Sar</taxon>
        <taxon>Alveolata</taxon>
        <taxon>Ciliophora</taxon>
        <taxon>Intramacronucleata</taxon>
        <taxon>Oligohymenophorea</taxon>
        <taxon>Hymenostomatida</taxon>
        <taxon>Tetrahymenina</taxon>
        <taxon>Tetrahymenidae</taxon>
        <taxon>Tetrahymena</taxon>
    </lineage>
</organism>
<dbReference type="GO" id="GO:0005829">
    <property type="term" value="C:cytosol"/>
    <property type="evidence" value="ECO:0007669"/>
    <property type="project" value="TreeGrafter"/>
</dbReference>
<keyword evidence="2" id="KW-0433">Leucine-rich repeat</keyword>
<accession>Q228T9</accession>
<dbReference type="GO" id="GO:0006913">
    <property type="term" value="P:nucleocytoplasmic transport"/>
    <property type="evidence" value="ECO:0007669"/>
    <property type="project" value="TreeGrafter"/>
</dbReference>
<evidence type="ECO:0000256" key="3">
    <source>
        <dbReference type="ARBA" id="ARBA00022737"/>
    </source>
</evidence>
<dbReference type="KEGG" id="tet:TTHERM_01498890"/>
<dbReference type="Proteomes" id="UP000009168">
    <property type="component" value="Unassembled WGS sequence"/>
</dbReference>
<dbReference type="InParanoid" id="Q228T9"/>
<dbReference type="GO" id="GO:0048471">
    <property type="term" value="C:perinuclear region of cytoplasm"/>
    <property type="evidence" value="ECO:0007669"/>
    <property type="project" value="TreeGrafter"/>
</dbReference>